<evidence type="ECO:0000313" key="3">
    <source>
        <dbReference type="Proteomes" id="UP000316181"/>
    </source>
</evidence>
<protein>
    <submittedName>
        <fullName evidence="2">DUF3054 family protein</fullName>
    </submittedName>
</protein>
<keyword evidence="1" id="KW-0812">Transmembrane</keyword>
<dbReference type="OrthoDB" id="3698172at2"/>
<keyword evidence="3" id="KW-1185">Reference proteome</keyword>
<feature type="transmembrane region" description="Helical" evidence="1">
    <location>
        <begin position="26"/>
        <end position="44"/>
    </location>
</feature>
<dbReference type="RefSeq" id="WP_142113176.1">
    <property type="nucleotide sequence ID" value="NZ_BAAATB010000006.1"/>
</dbReference>
<sequence length="140" mass="14762">MSRSNQPASSGPTPSPAATHLQVRKAIISDVVSVVVFVLLAAMAHSLTLGTIGLLLACFLPALALAWLATRAWKTNPAAIKPVGLGIWAATTTVGLAILAIVKQQRSDPIMMTITAVVLALFLVGWRALATAMEKQQRPR</sequence>
<feature type="transmembrane region" description="Helical" evidence="1">
    <location>
        <begin position="82"/>
        <end position="103"/>
    </location>
</feature>
<accession>A0A542SSQ2</accession>
<gene>
    <name evidence="2" type="ORF">FB389_2018</name>
</gene>
<dbReference type="Pfam" id="PF11255">
    <property type="entry name" value="DUF3054"/>
    <property type="match status" value="1"/>
</dbReference>
<keyword evidence="1" id="KW-1133">Transmembrane helix</keyword>
<comment type="caution">
    <text evidence="2">The sequence shown here is derived from an EMBL/GenBank/DDBJ whole genome shotgun (WGS) entry which is preliminary data.</text>
</comment>
<reference evidence="2 3" key="1">
    <citation type="submission" date="2019-06" db="EMBL/GenBank/DDBJ databases">
        <title>Sequencing the genomes of 1000 actinobacteria strains.</title>
        <authorList>
            <person name="Klenk H.-P."/>
        </authorList>
    </citation>
    <scope>NUCLEOTIDE SEQUENCE [LARGE SCALE GENOMIC DNA]</scope>
    <source>
        <strain evidence="2 3">DSM 10596</strain>
    </source>
</reference>
<dbReference type="Proteomes" id="UP000316181">
    <property type="component" value="Unassembled WGS sequence"/>
</dbReference>
<evidence type="ECO:0000313" key="2">
    <source>
        <dbReference type="EMBL" id="TQK77297.1"/>
    </source>
</evidence>
<dbReference type="AlphaFoldDB" id="A0A542SSQ2"/>
<proteinExistence type="predicted"/>
<evidence type="ECO:0000256" key="1">
    <source>
        <dbReference type="SAM" id="Phobius"/>
    </source>
</evidence>
<name>A0A542SSQ2_9MICO</name>
<feature type="transmembrane region" description="Helical" evidence="1">
    <location>
        <begin position="109"/>
        <end position="130"/>
    </location>
</feature>
<dbReference type="InterPro" id="IPR021414">
    <property type="entry name" value="DUF3054"/>
</dbReference>
<organism evidence="2 3">
    <name type="scientific">Rarobacter incanus</name>
    <dbReference type="NCBI Taxonomy" id="153494"/>
    <lineage>
        <taxon>Bacteria</taxon>
        <taxon>Bacillati</taxon>
        <taxon>Actinomycetota</taxon>
        <taxon>Actinomycetes</taxon>
        <taxon>Micrococcales</taxon>
        <taxon>Rarobacteraceae</taxon>
        <taxon>Rarobacter</taxon>
    </lineage>
</organism>
<dbReference type="EMBL" id="VFNV01000001">
    <property type="protein sequence ID" value="TQK77297.1"/>
    <property type="molecule type" value="Genomic_DNA"/>
</dbReference>
<keyword evidence="1" id="KW-0472">Membrane</keyword>
<feature type="transmembrane region" description="Helical" evidence="1">
    <location>
        <begin position="50"/>
        <end position="70"/>
    </location>
</feature>